<dbReference type="GO" id="GO:0004375">
    <property type="term" value="F:glycine dehydrogenase (decarboxylating) activity"/>
    <property type="evidence" value="ECO:0007669"/>
    <property type="project" value="UniProtKB-EC"/>
</dbReference>
<evidence type="ECO:0000256" key="3">
    <source>
        <dbReference type="HAMAP-Rule" id="MF_00712"/>
    </source>
</evidence>
<dbReference type="InterPro" id="IPR020581">
    <property type="entry name" value="GDC_P"/>
</dbReference>
<name>H2C8A2_9CREN</name>
<dbReference type="InterPro" id="IPR015424">
    <property type="entry name" value="PyrdxlP-dep_Trfase"/>
</dbReference>
<feature type="domain" description="Glycine cleavage system P-protein N-terminal" evidence="4">
    <location>
        <begin position="11"/>
        <end position="439"/>
    </location>
</feature>
<keyword evidence="6" id="KW-1185">Reference proteome</keyword>
<dbReference type="InterPro" id="IPR015422">
    <property type="entry name" value="PyrdxlP-dep_Trfase_small"/>
</dbReference>
<dbReference type="EC" id="1.4.4.2" evidence="3"/>
<dbReference type="EMBL" id="JH597770">
    <property type="protein sequence ID" value="EHP68378.1"/>
    <property type="molecule type" value="Genomic_DNA"/>
</dbReference>
<dbReference type="SUPFAM" id="SSF53383">
    <property type="entry name" value="PLP-dependent transferases"/>
    <property type="match status" value="1"/>
</dbReference>
<proteinExistence type="inferred from homology"/>
<dbReference type="Gene3D" id="3.90.1150.10">
    <property type="entry name" value="Aspartate Aminotransferase, domain 1"/>
    <property type="match status" value="1"/>
</dbReference>
<organism evidence="5 6">
    <name type="scientific">Metallosphaera yellowstonensis MK1</name>
    <dbReference type="NCBI Taxonomy" id="671065"/>
    <lineage>
        <taxon>Archaea</taxon>
        <taxon>Thermoproteota</taxon>
        <taxon>Thermoprotei</taxon>
        <taxon>Sulfolobales</taxon>
        <taxon>Sulfolobaceae</taxon>
        <taxon>Metallosphaera</taxon>
    </lineage>
</organism>
<evidence type="ECO:0000259" key="4">
    <source>
        <dbReference type="Pfam" id="PF02347"/>
    </source>
</evidence>
<sequence>MDMHPWLPNLNQIRQMLDVIGINDVDELFYDIPQDILLESPVEVGYNKPLSEEEIRQRLEQVKQKNRKLKYPPFLGGGACQHSVPSVVKFIISRSEFYTAYTPYQPEINQGLLQALFEYQSLIAELLEMEVVNSSHYDWGSSLAEAIMMGLRINSRKKVLLPKSINPLHKQVVETWLAGKEVNLVEIPVDQEGRMDLDFLDKLDPTEVSSIYVQQPNYFGVWETEMEYIADWARKHNIVSVAGVSPISLALVKSPGELGYDIAVGDGQELGIPLNFGGPYTGIFATRMDMKLVRQMPGRIVGMTEDVKGERGFTLILQTREQFARREKATSNITTNEALVAIANAVFLSLLGKDGLRELAEEVYKRSHYAAKKMELVGKRKWRSDFFEEFVMSFEKEYNKIHLHLLNKGIHGGLKLGPNEALFCVTEVHSKEAIDELVESIGEVI</sequence>
<protein>
    <recommendedName>
        <fullName evidence="3">Probable glycine dehydrogenase (decarboxylating) subunit 1</fullName>
        <ecNumber evidence="3">1.4.4.2</ecNumber>
    </recommendedName>
    <alternativeName>
        <fullName evidence="3">Glycine cleavage system P-protein subunit 1</fullName>
    </alternativeName>
    <alternativeName>
        <fullName evidence="3">Glycine decarboxylase subunit 1</fullName>
    </alternativeName>
    <alternativeName>
        <fullName evidence="3">Glycine dehydrogenase (aminomethyl-transferring) subunit 1</fullName>
    </alternativeName>
</protein>
<comment type="catalytic activity">
    <reaction evidence="2 3">
        <text>N(6)-[(R)-lipoyl]-L-lysyl-[glycine-cleavage complex H protein] + glycine + H(+) = N(6)-[(R)-S(8)-aminomethyldihydrolipoyl]-L-lysyl-[glycine-cleavage complex H protein] + CO2</text>
        <dbReference type="Rhea" id="RHEA:24304"/>
        <dbReference type="Rhea" id="RHEA-COMP:10494"/>
        <dbReference type="Rhea" id="RHEA-COMP:10495"/>
        <dbReference type="ChEBI" id="CHEBI:15378"/>
        <dbReference type="ChEBI" id="CHEBI:16526"/>
        <dbReference type="ChEBI" id="CHEBI:57305"/>
        <dbReference type="ChEBI" id="CHEBI:83099"/>
        <dbReference type="ChEBI" id="CHEBI:83143"/>
        <dbReference type="EC" id="1.4.4.2"/>
    </reaction>
</comment>
<evidence type="ECO:0000256" key="2">
    <source>
        <dbReference type="ARBA" id="ARBA00049026"/>
    </source>
</evidence>
<dbReference type="PANTHER" id="PTHR42806:SF1">
    <property type="entry name" value="GLYCINE DEHYDROGENASE (DECARBOXYLATING)"/>
    <property type="match status" value="1"/>
</dbReference>
<evidence type="ECO:0000313" key="6">
    <source>
        <dbReference type="Proteomes" id="UP000003980"/>
    </source>
</evidence>
<accession>H2C8A2</accession>
<dbReference type="AlphaFoldDB" id="H2C8A2"/>
<dbReference type="HOGENOM" id="CLU_004620_0_2_2"/>
<dbReference type="OrthoDB" id="17655at2157"/>
<dbReference type="STRING" id="671065.MetMK1DRAFT_00028100"/>
<dbReference type="RefSeq" id="WP_009074721.1">
    <property type="nucleotide sequence ID" value="NZ_JH597770.1"/>
</dbReference>
<dbReference type="HAMAP" id="MF_00712">
    <property type="entry name" value="GcvPA"/>
    <property type="match status" value="1"/>
</dbReference>
<dbReference type="CDD" id="cd00613">
    <property type="entry name" value="GDC-P"/>
    <property type="match status" value="1"/>
</dbReference>
<dbReference type="eggNOG" id="arCOG00077">
    <property type="taxonomic scope" value="Archaea"/>
</dbReference>
<dbReference type="Gene3D" id="3.40.640.10">
    <property type="entry name" value="Type I PLP-dependent aspartate aminotransferase-like (Major domain)"/>
    <property type="match status" value="1"/>
</dbReference>
<comment type="similarity">
    <text evidence="3">Belongs to the GcvP family. N-terminal subunit subfamily.</text>
</comment>
<dbReference type="PIRSF" id="PIRSF006815">
    <property type="entry name" value="GcvPA"/>
    <property type="match status" value="1"/>
</dbReference>
<evidence type="ECO:0000313" key="5">
    <source>
        <dbReference type="EMBL" id="EHP68378.1"/>
    </source>
</evidence>
<dbReference type="PANTHER" id="PTHR42806">
    <property type="entry name" value="GLYCINE CLEAVAGE SYSTEM P-PROTEIN"/>
    <property type="match status" value="1"/>
</dbReference>
<evidence type="ECO:0000256" key="1">
    <source>
        <dbReference type="ARBA" id="ARBA00023002"/>
    </source>
</evidence>
<dbReference type="InterPro" id="IPR049315">
    <property type="entry name" value="GDC-P_N"/>
</dbReference>
<dbReference type="InterPro" id="IPR023010">
    <property type="entry name" value="GcvPA"/>
</dbReference>
<dbReference type="Pfam" id="PF02347">
    <property type="entry name" value="GDC-P"/>
    <property type="match status" value="1"/>
</dbReference>
<dbReference type="InterPro" id="IPR015421">
    <property type="entry name" value="PyrdxlP-dep_Trfase_major"/>
</dbReference>
<dbReference type="Proteomes" id="UP000003980">
    <property type="component" value="Unassembled WGS sequence"/>
</dbReference>
<gene>
    <name evidence="3" type="primary">gcvPA</name>
    <name evidence="5" type="ORF">MetMK1DRAFT_00028100</name>
</gene>
<comment type="subunit">
    <text evidence="3">The glycine cleavage system is composed of four proteins: P, T, L and H. In this organism, the P 'protein' is a heterodimer of two subunits.</text>
</comment>
<comment type="function">
    <text evidence="3">The glycine cleavage system catalyzes the degradation of glycine. The P protein binds the alpha-amino group of glycine through its pyridoxal phosphate cofactor; CO(2) is released and the remaining methylamine moiety is then transferred to the lipoamide cofactor of the H protein.</text>
</comment>
<dbReference type="NCBIfam" id="NF001696">
    <property type="entry name" value="PRK00451.1"/>
    <property type="match status" value="1"/>
</dbReference>
<reference evidence="5 6" key="1">
    <citation type="submission" date="2012-01" db="EMBL/GenBank/DDBJ databases">
        <title>Improved High-Quality Draft sequence of Metallosphaera yellowstonensis MK1.</title>
        <authorList>
            <consortium name="US DOE Joint Genome Institute"/>
            <person name="Lucas S."/>
            <person name="Han J."/>
            <person name="Cheng J.-F."/>
            <person name="Goodwin L."/>
            <person name="Pitluck S."/>
            <person name="Peters L."/>
            <person name="Teshima H."/>
            <person name="Detter J.C."/>
            <person name="Han C."/>
            <person name="Tapia R."/>
            <person name="Land M."/>
            <person name="Hauser L."/>
            <person name="Kyrpides N."/>
            <person name="Kozubal M."/>
            <person name="Macur R.E."/>
            <person name="Jay Z."/>
            <person name="Inskeep W."/>
            <person name="Woyke T."/>
        </authorList>
    </citation>
    <scope>NUCLEOTIDE SEQUENCE [LARGE SCALE GENOMIC DNA]</scope>
    <source>
        <strain evidence="5 6">MK1</strain>
    </source>
</reference>
<dbReference type="GO" id="GO:0019464">
    <property type="term" value="P:glycine decarboxylation via glycine cleavage system"/>
    <property type="evidence" value="ECO:0007669"/>
    <property type="project" value="UniProtKB-UniRule"/>
</dbReference>
<keyword evidence="1 3" id="KW-0560">Oxidoreductase</keyword>
<dbReference type="GO" id="GO:0009116">
    <property type="term" value="P:nucleoside metabolic process"/>
    <property type="evidence" value="ECO:0007669"/>
    <property type="project" value="InterPro"/>
</dbReference>